<dbReference type="AlphaFoldDB" id="A8WZB0"/>
<evidence type="ECO:0000256" key="1">
    <source>
        <dbReference type="SAM" id="SignalP"/>
    </source>
</evidence>
<dbReference type="RefSeq" id="XP_045092872.1">
    <property type="nucleotide sequence ID" value="XM_045243680.1"/>
</dbReference>
<dbReference type="GeneID" id="8583256"/>
<accession>A8WZB0</accession>
<dbReference type="PANTHER" id="PTHR21733">
    <property type="entry name" value="CUB_2 DOMAIN-CONTAINING PROTEIN-RELATED-RELATED"/>
    <property type="match status" value="1"/>
</dbReference>
<keyword evidence="1" id="KW-0732">Signal</keyword>
<dbReference type="CTD" id="8583256"/>
<evidence type="ECO:0000313" key="2">
    <source>
        <dbReference type="EMBL" id="CAP25720.2"/>
    </source>
</evidence>
<dbReference type="HOGENOM" id="CLU_040349_0_0_1"/>
<reference evidence="2 3" key="1">
    <citation type="journal article" date="2003" name="PLoS Biol.">
        <title>The genome sequence of Caenorhabditis briggsae: a platform for comparative genomics.</title>
        <authorList>
            <person name="Stein L.D."/>
            <person name="Bao Z."/>
            <person name="Blasiar D."/>
            <person name="Blumenthal T."/>
            <person name="Brent M.R."/>
            <person name="Chen N."/>
            <person name="Chinwalla A."/>
            <person name="Clarke L."/>
            <person name="Clee C."/>
            <person name="Coghlan A."/>
            <person name="Coulson A."/>
            <person name="D'Eustachio P."/>
            <person name="Fitch D.H."/>
            <person name="Fulton L.A."/>
            <person name="Fulton R.E."/>
            <person name="Griffiths-Jones S."/>
            <person name="Harris T.W."/>
            <person name="Hillier L.W."/>
            <person name="Kamath R."/>
            <person name="Kuwabara P.E."/>
            <person name="Mardis E.R."/>
            <person name="Marra M.A."/>
            <person name="Miner T.L."/>
            <person name="Minx P."/>
            <person name="Mullikin J.C."/>
            <person name="Plumb R.W."/>
            <person name="Rogers J."/>
            <person name="Schein J.E."/>
            <person name="Sohrmann M."/>
            <person name="Spieth J."/>
            <person name="Stajich J.E."/>
            <person name="Wei C."/>
            <person name="Willey D."/>
            <person name="Wilson R.K."/>
            <person name="Durbin R."/>
            <person name="Waterston R.H."/>
        </authorList>
    </citation>
    <scope>NUCLEOTIDE SEQUENCE [LARGE SCALE GENOMIC DNA]</scope>
    <source>
        <strain evidence="2 3">AF16</strain>
    </source>
</reference>
<sequence length="413" mass="45898">MNILLFVLLLGIVSADPQIIWLSRQSGTNSPNNVNVEVGGNLYLASNDDSAQLQKITITIGTTTLRLDQLSDGKSLKILSNQLTIRSDLLDATARKLTGYLYVTTATQANDNTFDVKVVNGAQKLNRNGDSTTTVILNTQYKDDFPSFFAPEKTTYVTEVQQFRSNPINFHYGIPGDNWKTFTGNQFFENPQPFDFYDDHGRPHTNMIFFDSVEPMQINLPYWYITAGGPFSLNMDSSFNDEQIHNTTSANTTGVYILNDVWRNPTVNFATDPTRKGYSGVLTYVDLDYSACIIFNNVIKGDSNYNLCFGADNKIVHERLSSNLVSKSLVVNATAGNPGTLYFQYFVFSKLEIMKLFVFEFSAGELYPITSSTQPPPSTTVTTTTAIATTTGSAGNNDAFFLILAAAFWKYLL</sequence>
<dbReference type="PANTHER" id="PTHR21733:SF3">
    <property type="entry name" value="EXTRACELLULAR PROTEIN"/>
    <property type="match status" value="1"/>
</dbReference>
<organism evidence="2 3">
    <name type="scientific">Caenorhabditis briggsae</name>
    <dbReference type="NCBI Taxonomy" id="6238"/>
    <lineage>
        <taxon>Eukaryota</taxon>
        <taxon>Metazoa</taxon>
        <taxon>Ecdysozoa</taxon>
        <taxon>Nematoda</taxon>
        <taxon>Chromadorea</taxon>
        <taxon>Rhabditida</taxon>
        <taxon>Rhabditina</taxon>
        <taxon>Rhabditomorpha</taxon>
        <taxon>Rhabditoidea</taxon>
        <taxon>Rhabditidae</taxon>
        <taxon>Peloderinae</taxon>
        <taxon>Caenorhabditis</taxon>
    </lineage>
</organism>
<gene>
    <name evidence="2" type="primary">Cbr-tag-244</name>
    <name evidence="4" type="ORF">CBG05174</name>
    <name evidence="2" type="ORF">CBG_05174</name>
</gene>
<protein>
    <submittedName>
        <fullName evidence="2">Protein CBR-TAG-244</fullName>
    </submittedName>
</protein>
<evidence type="ECO:0000313" key="4">
    <source>
        <dbReference type="WormBase" id="CBG05174"/>
    </source>
</evidence>
<dbReference type="InParanoid" id="A8WZB0"/>
<feature type="chain" id="PRO_5012497368" evidence="1">
    <location>
        <begin position="16"/>
        <end position="413"/>
    </location>
</feature>
<feature type="signal peptide" evidence="1">
    <location>
        <begin position="1"/>
        <end position="15"/>
    </location>
</feature>
<dbReference type="WormBase" id="CBG05174">
    <property type="protein sequence ID" value="CBP07015"/>
    <property type="gene ID" value="WBGene00027690"/>
</dbReference>
<dbReference type="Proteomes" id="UP000008549">
    <property type="component" value="Unassembled WGS sequence"/>
</dbReference>
<reference evidence="2 3" key="2">
    <citation type="journal article" date="2011" name="PLoS Genet.">
        <title>Caenorhabditis briggsae recombinant inbred line genotypes reveal inter-strain incompatibility and the evolution of recombination.</title>
        <authorList>
            <person name="Ross J.A."/>
            <person name="Koboldt D.C."/>
            <person name="Staisch J.E."/>
            <person name="Chamberlin H.M."/>
            <person name="Gupta B.P."/>
            <person name="Miller R.D."/>
            <person name="Baird S.E."/>
            <person name="Haag E.S."/>
        </authorList>
    </citation>
    <scope>NUCLEOTIDE SEQUENCE [LARGE SCALE GENOMIC DNA]</scope>
    <source>
        <strain evidence="2 3">AF16</strain>
    </source>
</reference>
<dbReference type="OMA" id="YITADGP"/>
<evidence type="ECO:0000313" key="3">
    <source>
        <dbReference type="Proteomes" id="UP000008549"/>
    </source>
</evidence>
<dbReference type="EMBL" id="HE601113">
    <property type="protein sequence ID" value="CAP25720.2"/>
    <property type="molecule type" value="Genomic_DNA"/>
</dbReference>
<name>A8WZB0_CAEBR</name>
<dbReference type="Pfam" id="PF03409">
    <property type="entry name" value="Glycoprotein"/>
    <property type="match status" value="1"/>
</dbReference>
<dbReference type="InterPro" id="IPR005071">
    <property type="entry name" value="Glycoprotein"/>
</dbReference>
<dbReference type="KEGG" id="cbr:CBG_05174"/>
<dbReference type="eggNOG" id="ENOG502TGHM">
    <property type="taxonomic scope" value="Eukaryota"/>
</dbReference>
<keyword evidence="3" id="KW-1185">Reference proteome</keyword>
<proteinExistence type="predicted"/>
<dbReference type="FunCoup" id="A8WZB0">
    <property type="interactions" value="336"/>
</dbReference>